<evidence type="ECO:0000256" key="2">
    <source>
        <dbReference type="ARBA" id="ARBA00022679"/>
    </source>
</evidence>
<name>W7I8I9_9PEZI</name>
<dbReference type="SUPFAM" id="SSF81301">
    <property type="entry name" value="Nucleotidyltransferase"/>
    <property type="match status" value="1"/>
</dbReference>
<dbReference type="EMBL" id="KI966427">
    <property type="protein sequence ID" value="EWC45345.1"/>
    <property type="molecule type" value="Genomic_DNA"/>
</dbReference>
<dbReference type="SUPFAM" id="SSF81891">
    <property type="entry name" value="Poly A polymerase C-terminal region-like"/>
    <property type="match status" value="1"/>
</dbReference>
<sequence>MATAADEPNMATDRATDAADPPTITLTETEATIRQLLVDVARAIDETNPHNDIDIGINNMTGFEFASHLSTFLTAHPERYGVPARSVHKIESNPDKSKHLETATTKLLGLDIDFVNLRSETYSEESRIPQMQFGTPLQDALRRDACVNALFYNLTTQTVEDFTGRGLSDLHARIIRTPLPPHETFKDDPLRVLRLIRFAARLDFTILPAVETEMTHPEIQAALRQKISRERVGVEVEKMLRGRDPYAAMCMFARLGLVPMA</sequence>
<dbReference type="GO" id="GO:0003723">
    <property type="term" value="F:RNA binding"/>
    <property type="evidence" value="ECO:0007669"/>
    <property type="project" value="UniProtKB-KW"/>
</dbReference>
<dbReference type="GO" id="GO:0001680">
    <property type="term" value="P:tRNA 3'-terminal CCA addition"/>
    <property type="evidence" value="ECO:0007669"/>
    <property type="project" value="TreeGrafter"/>
</dbReference>
<feature type="region of interest" description="Disordered" evidence="5">
    <location>
        <begin position="1"/>
        <end position="24"/>
    </location>
</feature>
<organism evidence="7 8">
    <name type="scientific">Drechslerella stenobrocha 248</name>
    <dbReference type="NCBI Taxonomy" id="1043628"/>
    <lineage>
        <taxon>Eukaryota</taxon>
        <taxon>Fungi</taxon>
        <taxon>Dikarya</taxon>
        <taxon>Ascomycota</taxon>
        <taxon>Pezizomycotina</taxon>
        <taxon>Orbiliomycetes</taxon>
        <taxon>Orbiliales</taxon>
        <taxon>Orbiliaceae</taxon>
        <taxon>Drechslerella</taxon>
    </lineage>
</organism>
<dbReference type="PANTHER" id="PTHR13734">
    <property type="entry name" value="TRNA-NUCLEOTIDYLTRANSFERASE"/>
    <property type="match status" value="1"/>
</dbReference>
<dbReference type="AlphaFoldDB" id="W7I8I9"/>
<reference evidence="7 8" key="1">
    <citation type="submission" date="2013-05" db="EMBL/GenBank/DDBJ databases">
        <title>Drechslerella stenobrocha genome reveals carnivorous origination and mechanical trapping mechanism of predatory fungi.</title>
        <authorList>
            <person name="Liu X."/>
            <person name="Zhang W."/>
            <person name="Liu K."/>
        </authorList>
    </citation>
    <scope>NUCLEOTIDE SEQUENCE [LARGE SCALE GENOMIC DNA]</scope>
    <source>
        <strain evidence="7 8">248</strain>
    </source>
</reference>
<dbReference type="GO" id="GO:0052927">
    <property type="term" value="F:CC tRNA cytidylyltransferase activity"/>
    <property type="evidence" value="ECO:0007669"/>
    <property type="project" value="TreeGrafter"/>
</dbReference>
<dbReference type="Gene3D" id="3.30.460.10">
    <property type="entry name" value="Beta Polymerase, domain 2"/>
    <property type="match status" value="1"/>
</dbReference>
<dbReference type="OrthoDB" id="445712at2759"/>
<evidence type="ECO:0000256" key="5">
    <source>
        <dbReference type="SAM" id="MobiDB-lite"/>
    </source>
</evidence>
<evidence type="ECO:0000256" key="3">
    <source>
        <dbReference type="ARBA" id="ARBA00022884"/>
    </source>
</evidence>
<keyword evidence="8" id="KW-1185">Reference proteome</keyword>
<keyword evidence="2 4" id="KW-0808">Transferase</keyword>
<dbReference type="Gene3D" id="1.10.3090.10">
    <property type="entry name" value="cca-adding enzyme, domain 2"/>
    <property type="match status" value="1"/>
</dbReference>
<proteinExistence type="inferred from homology"/>
<comment type="similarity">
    <text evidence="1 4">Belongs to the tRNA nucleotidyltransferase/poly(A) polymerase family.</text>
</comment>
<evidence type="ECO:0000259" key="6">
    <source>
        <dbReference type="Pfam" id="PF01743"/>
    </source>
</evidence>
<protein>
    <recommendedName>
        <fullName evidence="6">Poly A polymerase head domain-containing protein</fullName>
    </recommendedName>
</protein>
<dbReference type="HOGENOM" id="CLU_019592_1_0_1"/>
<dbReference type="InterPro" id="IPR043519">
    <property type="entry name" value="NT_sf"/>
</dbReference>
<feature type="domain" description="Poly A polymerase head" evidence="6">
    <location>
        <begin position="50"/>
        <end position="176"/>
    </location>
</feature>
<dbReference type="InterPro" id="IPR002646">
    <property type="entry name" value="PolA_pol_head_dom"/>
</dbReference>
<gene>
    <name evidence="7" type="ORF">DRE_00744</name>
</gene>
<keyword evidence="3 4" id="KW-0694">RNA-binding</keyword>
<dbReference type="Proteomes" id="UP000024837">
    <property type="component" value="Unassembled WGS sequence"/>
</dbReference>
<evidence type="ECO:0000256" key="1">
    <source>
        <dbReference type="ARBA" id="ARBA00007265"/>
    </source>
</evidence>
<accession>W7I8I9</accession>
<evidence type="ECO:0000256" key="4">
    <source>
        <dbReference type="RuleBase" id="RU003953"/>
    </source>
</evidence>
<evidence type="ECO:0000313" key="8">
    <source>
        <dbReference type="Proteomes" id="UP000024837"/>
    </source>
</evidence>
<dbReference type="PANTHER" id="PTHR13734:SF5">
    <property type="entry name" value="CCA TRNA NUCLEOTIDYLTRANSFERASE, MITOCHONDRIAL"/>
    <property type="match status" value="1"/>
</dbReference>
<evidence type="ECO:0000313" key="7">
    <source>
        <dbReference type="EMBL" id="EWC45345.1"/>
    </source>
</evidence>
<dbReference type="GO" id="GO:0052929">
    <property type="term" value="F:ATP:3'-cytidine-cytidine-tRNA adenylyltransferase activity"/>
    <property type="evidence" value="ECO:0007669"/>
    <property type="project" value="TreeGrafter"/>
</dbReference>
<dbReference type="Pfam" id="PF01743">
    <property type="entry name" value="PolyA_pol"/>
    <property type="match status" value="1"/>
</dbReference>